<evidence type="ECO:0000313" key="2">
    <source>
        <dbReference type="Proteomes" id="UP001601058"/>
    </source>
</evidence>
<evidence type="ECO:0000313" key="1">
    <source>
        <dbReference type="EMBL" id="MFE8697003.1"/>
    </source>
</evidence>
<gene>
    <name evidence="1" type="ORF">ACFYKT_11720</name>
</gene>
<proteinExistence type="predicted"/>
<evidence type="ECO:0008006" key="3">
    <source>
        <dbReference type="Google" id="ProtNLM"/>
    </source>
</evidence>
<dbReference type="RefSeq" id="WP_389219653.1">
    <property type="nucleotide sequence ID" value="NZ_JBIACJ010000005.1"/>
</dbReference>
<keyword evidence="2" id="KW-1185">Reference proteome</keyword>
<comment type="caution">
    <text evidence="1">The sequence shown here is derived from an EMBL/GenBank/DDBJ whole genome shotgun (WGS) entry which is preliminary data.</text>
</comment>
<dbReference type="EMBL" id="JBIACJ010000005">
    <property type="protein sequence ID" value="MFE8697003.1"/>
    <property type="molecule type" value="Genomic_DNA"/>
</dbReference>
<sequence>MNKREPQSQANLFFDEEGTNAVSEQIMDVYNSGVIDQSNANFDLDAGQEDTEGEA</sequence>
<name>A0ABW6JYM5_9BACI</name>
<accession>A0ABW6JYM5</accession>
<organism evidence="1 2">
    <name type="scientific">Cytobacillus mangrovibacter</name>
    <dbReference type="NCBI Taxonomy" id="3299024"/>
    <lineage>
        <taxon>Bacteria</taxon>
        <taxon>Bacillati</taxon>
        <taxon>Bacillota</taxon>
        <taxon>Bacilli</taxon>
        <taxon>Bacillales</taxon>
        <taxon>Bacillaceae</taxon>
        <taxon>Cytobacillus</taxon>
    </lineage>
</organism>
<dbReference type="Proteomes" id="UP001601058">
    <property type="component" value="Unassembled WGS sequence"/>
</dbReference>
<protein>
    <recommendedName>
        <fullName evidence="3">DUF4025 domain-containing protein</fullName>
    </recommendedName>
</protein>
<reference evidence="1 2" key="1">
    <citation type="submission" date="2024-08" db="EMBL/GenBank/DDBJ databases">
        <title>Two novel Cytobacillus novel species.</title>
        <authorList>
            <person name="Liu G."/>
        </authorList>
    </citation>
    <scope>NUCLEOTIDE SEQUENCE [LARGE SCALE GENOMIC DNA]</scope>
    <source>
        <strain evidence="1 2">FJAT-53684</strain>
    </source>
</reference>